<dbReference type="GO" id="GO:0005524">
    <property type="term" value="F:ATP binding"/>
    <property type="evidence" value="ECO:0007669"/>
    <property type="project" value="UniProtKB-KW"/>
</dbReference>
<dbReference type="Gene3D" id="3.40.50.300">
    <property type="entry name" value="P-loop containing nucleotide triphosphate hydrolases"/>
    <property type="match status" value="3"/>
</dbReference>
<reference evidence="7 8" key="1">
    <citation type="submission" date="2018-06" db="EMBL/GenBank/DDBJ databases">
        <authorList>
            <consortium name="Pathogen Informatics"/>
            <person name="Doyle S."/>
        </authorList>
    </citation>
    <scope>NUCLEOTIDE SEQUENCE [LARGE SCALE GENOMIC DNA]</scope>
    <source>
        <strain evidence="7 8">NCTC12219</strain>
    </source>
</reference>
<dbReference type="Pfam" id="PF13087">
    <property type="entry name" value="AAA_12"/>
    <property type="match status" value="1"/>
</dbReference>
<dbReference type="InterPro" id="IPR047187">
    <property type="entry name" value="SF1_C_Upf1"/>
</dbReference>
<dbReference type="InterPro" id="IPR041679">
    <property type="entry name" value="DNA2/NAM7-like_C"/>
</dbReference>
<evidence type="ECO:0000313" key="8">
    <source>
        <dbReference type="Proteomes" id="UP000255103"/>
    </source>
</evidence>
<evidence type="ECO:0000259" key="6">
    <source>
        <dbReference type="Pfam" id="PF13087"/>
    </source>
</evidence>
<dbReference type="EMBL" id="UGHX01000001">
    <property type="protein sequence ID" value="STP11141.1"/>
    <property type="molecule type" value="Genomic_DNA"/>
</dbReference>
<gene>
    <name evidence="7" type="ORF">NCTC12219_01024</name>
</gene>
<dbReference type="GO" id="GO:0043139">
    <property type="term" value="F:5'-3' DNA helicase activity"/>
    <property type="evidence" value="ECO:0007669"/>
    <property type="project" value="TreeGrafter"/>
</dbReference>
<name>A0A377JT22_9HELI</name>
<dbReference type="GO" id="GO:0016787">
    <property type="term" value="F:hydrolase activity"/>
    <property type="evidence" value="ECO:0007669"/>
    <property type="project" value="UniProtKB-KW"/>
</dbReference>
<proteinExistence type="predicted"/>
<protein>
    <submittedName>
        <fullName evidence="7">Regulator of nonsense transcripts 1</fullName>
    </submittedName>
</protein>
<organism evidence="7 8">
    <name type="scientific">Helicobacter cinaedi</name>
    <dbReference type="NCBI Taxonomy" id="213"/>
    <lineage>
        <taxon>Bacteria</taxon>
        <taxon>Pseudomonadati</taxon>
        <taxon>Campylobacterota</taxon>
        <taxon>Epsilonproteobacteria</taxon>
        <taxon>Campylobacterales</taxon>
        <taxon>Helicobacteraceae</taxon>
        <taxon>Helicobacter</taxon>
    </lineage>
</organism>
<evidence type="ECO:0000256" key="4">
    <source>
        <dbReference type="ARBA" id="ARBA00022840"/>
    </source>
</evidence>
<dbReference type="Proteomes" id="UP000255103">
    <property type="component" value="Unassembled WGS sequence"/>
</dbReference>
<evidence type="ECO:0000256" key="3">
    <source>
        <dbReference type="ARBA" id="ARBA00022806"/>
    </source>
</evidence>
<dbReference type="RefSeq" id="WP_258864752.1">
    <property type="nucleotide sequence ID" value="NZ_UGHX01000001.1"/>
</dbReference>
<dbReference type="SUPFAM" id="SSF52540">
    <property type="entry name" value="P-loop containing nucleoside triphosphate hydrolases"/>
    <property type="match status" value="1"/>
</dbReference>
<evidence type="ECO:0000256" key="1">
    <source>
        <dbReference type="ARBA" id="ARBA00022741"/>
    </source>
</evidence>
<dbReference type="PANTHER" id="PTHR43788:SF8">
    <property type="entry name" value="DNA-BINDING PROTEIN SMUBP-2"/>
    <property type="match status" value="1"/>
</dbReference>
<feature type="domain" description="DNA2/NAM7 helicase-like C-terminal" evidence="6">
    <location>
        <begin position="1041"/>
        <end position="1169"/>
    </location>
</feature>
<keyword evidence="5" id="KW-0175">Coiled coil</keyword>
<dbReference type="CDD" id="cd18808">
    <property type="entry name" value="SF1_C_Upf1"/>
    <property type="match status" value="1"/>
</dbReference>
<evidence type="ECO:0000313" key="7">
    <source>
        <dbReference type="EMBL" id="STP11141.1"/>
    </source>
</evidence>
<keyword evidence="2" id="KW-0378">Hydrolase</keyword>
<sequence>MRQNIKELFGYYNYLLKVEHLFSVDFGANLEWHKFGNKNAKDTFVYRLDKKGFDEFVSGVNGFIDSKKKNEDFAYSFAILGGKARDIENENNKKEKYFPILVAQLADVGDLDIGLEDKNQKESQKKKIKHTLSNLEFLVGNGGTCPMEMPFIFLSPKIIQHIDDEQITQNTDNDALSASQLQDGEISGIERGDIAFKDILSSRLENFLQKSGLDAAWGQDWYICMYKSSFTAGLRKIYKYLLEEEKDKKSRDIGLLDEYFNFNPKSEKSLFGIKQELEYSKRHLGSLDAKYPLMPSQRIAVYTFLDEKLNIAPINGGPGTGKTSVLRAMFADFVVKTAMDSANRFLKNGQIPNTAPFVCTSTNNQALININEGVASQFADNALHNNGDLLYERWISDKDPKEKQEILDNKSFLVPNLKTKIDEKKGVDKSNKSINDIVNAANRVKDNETYYIEKCETFLDIKYETHVPIEFYKIAFKKLLDKIRANKERICADFDKVTADELEQIETFEQGVLKLADNNQKHEFNLRTFLRKFRENPSKLSHFNAWKVKRPKLEENINSYKREIVEKIGDLEAHNNELAKTLKKLKIYQNKLPETLFQKILFKIAYCLVQRFCIPKLEGEKAFREGKISEIEQEQKMLQKKIDTLKHIDRKLVELIECHEENWLGKFSPEARAKLEAIKDKKGANIFDKGNGFAKAYKNATDELKEREKLDTKERIENFYYSLHILEGLFFVKDKLSISREYKQTFYCPCRDNSILDKKQTKDNEYQLKCPSCERILSFKNLKRDPKKEQLIHNEDLLRKLLLDSVVECPEGGYFALEVTEKFLNVQHRDKKEDADIYSSNLLLTQIFPIFPIISVTCNSFGSIIKPQRDFLKYLLVDEAGTIPPSKAVVLYGPNKAVFFGDTKQLKPVFSITHTMEQDLLRSFIKNEDFREKANKYFSCGDYLGDKQYKVEEADKEARTGAGYDKERFANNVMDIANNAASQIILPYNPSKLRGDIWLKEHFRCGKPIADIANKMTYNEEMIIKTPHEGSVIWVENVGEKRGTSNEEEIKQIRDYLLRELNELRKRVGASPELDDADFCKKHIGVITPFAEQGRKIKDEFESDKQLSHIKIGTVHTFQGSERDIIVFSTAYGRSAGDPKKFFFNRSETDLLNVAVTRAKKVLIVFGNKNLLGQNGCHSKHLCDAVKQYSLSL</sequence>
<accession>A0A377JT22</accession>
<keyword evidence="4" id="KW-0067">ATP-binding</keyword>
<evidence type="ECO:0000256" key="2">
    <source>
        <dbReference type="ARBA" id="ARBA00022801"/>
    </source>
</evidence>
<feature type="coiled-coil region" evidence="5">
    <location>
        <begin position="557"/>
        <end position="591"/>
    </location>
</feature>
<dbReference type="PANTHER" id="PTHR43788">
    <property type="entry name" value="DNA2/NAM7 HELICASE FAMILY MEMBER"/>
    <property type="match status" value="1"/>
</dbReference>
<dbReference type="AlphaFoldDB" id="A0A377JT22"/>
<dbReference type="InterPro" id="IPR050534">
    <property type="entry name" value="Coronavir_polyprotein_1ab"/>
</dbReference>
<keyword evidence="1" id="KW-0547">Nucleotide-binding</keyword>
<evidence type="ECO:0000256" key="5">
    <source>
        <dbReference type="SAM" id="Coils"/>
    </source>
</evidence>
<keyword evidence="3" id="KW-0347">Helicase</keyword>
<dbReference type="InterPro" id="IPR027417">
    <property type="entry name" value="P-loop_NTPase"/>
</dbReference>